<reference evidence="1" key="1">
    <citation type="submission" date="2021-06" db="EMBL/GenBank/DDBJ databases">
        <authorList>
            <person name="Kallberg Y."/>
            <person name="Tangrot J."/>
            <person name="Rosling A."/>
        </authorList>
    </citation>
    <scope>NUCLEOTIDE SEQUENCE</scope>
    <source>
        <strain evidence="1">MA461A</strain>
    </source>
</reference>
<organism evidence="1 2">
    <name type="scientific">Racocetra persica</name>
    <dbReference type="NCBI Taxonomy" id="160502"/>
    <lineage>
        <taxon>Eukaryota</taxon>
        <taxon>Fungi</taxon>
        <taxon>Fungi incertae sedis</taxon>
        <taxon>Mucoromycota</taxon>
        <taxon>Glomeromycotina</taxon>
        <taxon>Glomeromycetes</taxon>
        <taxon>Diversisporales</taxon>
        <taxon>Gigasporaceae</taxon>
        <taxon>Racocetra</taxon>
    </lineage>
</organism>
<name>A0ACA9SHW3_9GLOM</name>
<accession>A0ACA9SHW3</accession>
<evidence type="ECO:0000313" key="2">
    <source>
        <dbReference type="Proteomes" id="UP000789920"/>
    </source>
</evidence>
<feature type="non-terminal residue" evidence="1">
    <location>
        <position position="1"/>
    </location>
</feature>
<protein>
    <submittedName>
        <fullName evidence="1">33737_t:CDS:1</fullName>
    </submittedName>
</protein>
<dbReference type="Proteomes" id="UP000789920">
    <property type="component" value="Unassembled WGS sequence"/>
</dbReference>
<gene>
    <name evidence="1" type="ORF">RPERSI_LOCUS30823</name>
</gene>
<proteinExistence type="predicted"/>
<sequence length="226" mass="25943">MGELDNTTWQMLSQKNHETITSSELNTTLNTTHIVGYRKNANLINRLMCTFIPTQENKFMISDSIDIFNSRICDDRSILREFKNKTNLPETIRIQPGVRVMFLTNSQYQHRIANGAIMNVSFFRFTSNFNINGIPASRTQFPIQNAFALTVHKTQGLTLPDVSLNLDDQIFAPGQAYVALSRCTNWDHLKIQSLNNTAFITDQSMIKEYERLELKAREPLPPNRPT</sequence>
<evidence type="ECO:0000313" key="1">
    <source>
        <dbReference type="EMBL" id="CAG8838820.1"/>
    </source>
</evidence>
<dbReference type="EMBL" id="CAJVQC010121746">
    <property type="protein sequence ID" value="CAG8838820.1"/>
    <property type="molecule type" value="Genomic_DNA"/>
</dbReference>
<keyword evidence="2" id="KW-1185">Reference proteome</keyword>
<comment type="caution">
    <text evidence="1">The sequence shown here is derived from an EMBL/GenBank/DDBJ whole genome shotgun (WGS) entry which is preliminary data.</text>
</comment>